<dbReference type="PROSITE" id="PS00902">
    <property type="entry name" value="GLUTAMATE_5_KINASE"/>
    <property type="match status" value="1"/>
</dbReference>
<dbReference type="InterPro" id="IPR019797">
    <property type="entry name" value="Glutamate_5-kinase_CS"/>
</dbReference>
<dbReference type="GO" id="GO:0005829">
    <property type="term" value="C:cytosol"/>
    <property type="evidence" value="ECO:0007669"/>
    <property type="project" value="TreeGrafter"/>
</dbReference>
<dbReference type="eggNOG" id="COG0263">
    <property type="taxonomic scope" value="Bacteria"/>
</dbReference>
<feature type="binding site" evidence="8">
    <location>
        <position position="22"/>
    </location>
    <ligand>
        <name>ATP</name>
        <dbReference type="ChEBI" id="CHEBI:30616"/>
    </ligand>
</feature>
<dbReference type="PRINTS" id="PR00474">
    <property type="entry name" value="GLU5KINASE"/>
</dbReference>
<dbReference type="EMBL" id="JH603170">
    <property type="protein sequence ID" value="EIC20302.1"/>
    <property type="molecule type" value="Genomic_DNA"/>
</dbReference>
<reference evidence="11" key="1">
    <citation type="submission" date="2011-06" db="EMBL/GenBank/DDBJ databases">
        <authorList>
            <consortium name="US DOE Joint Genome Institute (JGI-PGF)"/>
            <person name="Lucas S."/>
            <person name="Han J."/>
            <person name="Lapidus A."/>
            <person name="Cheng J.-F."/>
            <person name="Goodwin L."/>
            <person name="Pitluck S."/>
            <person name="Peters L."/>
            <person name="Land M.L."/>
            <person name="Hauser L."/>
            <person name="Vogl K."/>
            <person name="Liu Z."/>
            <person name="Overmann J."/>
            <person name="Frigaard N.-U."/>
            <person name="Bryant D.A."/>
            <person name="Woyke T.J."/>
        </authorList>
    </citation>
    <scope>NUCLEOTIDE SEQUENCE [LARGE SCALE GENOMIC DNA]</scope>
    <source>
        <strain evidence="11">970</strain>
    </source>
</reference>
<dbReference type="InterPro" id="IPR001057">
    <property type="entry name" value="Glu/AcGlu_kinase"/>
</dbReference>
<dbReference type="GO" id="GO:0055129">
    <property type="term" value="P:L-proline biosynthetic process"/>
    <property type="evidence" value="ECO:0007669"/>
    <property type="project" value="UniProtKB-UniRule"/>
</dbReference>
<evidence type="ECO:0000313" key="10">
    <source>
        <dbReference type="EMBL" id="EIC20302.1"/>
    </source>
</evidence>
<dbReference type="InterPro" id="IPR005715">
    <property type="entry name" value="Glu_5kinase/COase_Synthase"/>
</dbReference>
<comment type="catalytic activity">
    <reaction evidence="8">
        <text>L-glutamate + ATP = L-glutamyl 5-phosphate + ADP</text>
        <dbReference type="Rhea" id="RHEA:14877"/>
        <dbReference type="ChEBI" id="CHEBI:29985"/>
        <dbReference type="ChEBI" id="CHEBI:30616"/>
        <dbReference type="ChEBI" id="CHEBI:58274"/>
        <dbReference type="ChEBI" id="CHEBI:456216"/>
        <dbReference type="EC" id="2.7.2.11"/>
    </reaction>
</comment>
<dbReference type="PIRSF" id="PIRSF000729">
    <property type="entry name" value="GK"/>
    <property type="match status" value="1"/>
</dbReference>
<sequence length="380" mass="40742">MQHPGPLFARERIPSIKRWVVKIGSALLTADGEGLSVDILAPWIAQISAQCQQGHQVVLVSSGAVAQGMARMGWRQRPRRLHELQAAAAIGQMGLVRAYEDGFARQGLHTAQILLTRDDLANRARYLNARSTLKTLLSLGVIPVVNENDTVATDELRFGDNDTLAALVANLIEAELLILLTDQDGLFETDPRINPDASLISETRIDDHRLDTAAGGSRSGLGRGGMLTKVRAARLAARSGCATVIAPGRRAGVLDAIHSGVDIGTLLMPVQGPQAARKQWLAGQLQPQGRLLLDDGAVRALREKGRSLLAVGVKAVEGHFSRGDPVVCVDPAGRAIARGLVNYDATDTRRLLGQPSSNFSAILGFMDDAELIHRDNLVMV</sequence>
<dbReference type="GO" id="GO:0005524">
    <property type="term" value="F:ATP binding"/>
    <property type="evidence" value="ECO:0007669"/>
    <property type="project" value="UniProtKB-KW"/>
</dbReference>
<feature type="binding site" evidence="8">
    <location>
        <position position="62"/>
    </location>
    <ligand>
        <name>substrate</name>
    </ligand>
</feature>
<reference evidence="10 11" key="2">
    <citation type="submission" date="2011-11" db="EMBL/GenBank/DDBJ databases">
        <authorList>
            <consortium name="US DOE Joint Genome Institute"/>
            <person name="Lucas S."/>
            <person name="Han J."/>
            <person name="Lapidus A."/>
            <person name="Cheng J.-F."/>
            <person name="Goodwin L."/>
            <person name="Pitluck S."/>
            <person name="Peters L."/>
            <person name="Ovchinnikova G."/>
            <person name="Zhang X."/>
            <person name="Detter J.C."/>
            <person name="Han C."/>
            <person name="Tapia R."/>
            <person name="Land M."/>
            <person name="Hauser L."/>
            <person name="Kyrpides N."/>
            <person name="Ivanova N."/>
            <person name="Pagani I."/>
            <person name="Vogl K."/>
            <person name="Liu Z."/>
            <person name="Overmann J."/>
            <person name="Frigaard N.-U."/>
            <person name="Bryant D."/>
            <person name="Woyke T."/>
        </authorList>
    </citation>
    <scope>NUCLEOTIDE SEQUENCE [LARGE SCALE GENOMIC DNA]</scope>
    <source>
        <strain evidence="10 11">970</strain>
    </source>
</reference>
<comment type="pathway">
    <text evidence="8">Amino-acid biosynthesis; L-proline biosynthesis; L-glutamate 5-semialdehyde from L-glutamate: step 1/2.</text>
</comment>
<evidence type="ECO:0000256" key="4">
    <source>
        <dbReference type="ARBA" id="ARBA00022679"/>
    </source>
</evidence>
<comment type="caution">
    <text evidence="8">Lacks conserved residue(s) required for the propagation of feature annotation.</text>
</comment>
<dbReference type="Pfam" id="PF01472">
    <property type="entry name" value="PUA"/>
    <property type="match status" value="1"/>
</dbReference>
<organism evidence="10 11">
    <name type="scientific">Thiorhodovibrio frisius</name>
    <dbReference type="NCBI Taxonomy" id="631362"/>
    <lineage>
        <taxon>Bacteria</taxon>
        <taxon>Pseudomonadati</taxon>
        <taxon>Pseudomonadota</taxon>
        <taxon>Gammaproteobacteria</taxon>
        <taxon>Chromatiales</taxon>
        <taxon>Chromatiaceae</taxon>
        <taxon>Thiorhodovibrio</taxon>
    </lineage>
</organism>
<dbReference type="RefSeq" id="WP_009150705.1">
    <property type="nucleotide sequence ID" value="NZ_CP121471.1"/>
</dbReference>
<dbReference type="STRING" id="631362.Thi970DRAFT_03928"/>
<evidence type="ECO:0000256" key="6">
    <source>
        <dbReference type="ARBA" id="ARBA00022777"/>
    </source>
</evidence>
<evidence type="ECO:0000256" key="3">
    <source>
        <dbReference type="ARBA" id="ARBA00022650"/>
    </source>
</evidence>
<dbReference type="SUPFAM" id="SSF53633">
    <property type="entry name" value="Carbamate kinase-like"/>
    <property type="match status" value="1"/>
</dbReference>
<dbReference type="PANTHER" id="PTHR43654">
    <property type="entry name" value="GLUTAMATE 5-KINASE"/>
    <property type="match status" value="1"/>
</dbReference>
<evidence type="ECO:0000259" key="9">
    <source>
        <dbReference type="SMART" id="SM00359"/>
    </source>
</evidence>
<comment type="function">
    <text evidence="8">Catalyzes the transfer of a phosphate group to glutamate to form L-glutamate 5-phosphate.</text>
</comment>
<dbReference type="InterPro" id="IPR036974">
    <property type="entry name" value="PUA_sf"/>
</dbReference>
<keyword evidence="4 8" id="KW-0808">Transferase</keyword>
<dbReference type="Gene3D" id="2.30.130.10">
    <property type="entry name" value="PUA domain"/>
    <property type="match status" value="1"/>
</dbReference>
<gene>
    <name evidence="8" type="primary">proB</name>
    <name evidence="10" type="ORF">Thi970DRAFT_03928</name>
</gene>
<keyword evidence="2 8" id="KW-0028">Amino-acid biosynthesis</keyword>
<protein>
    <recommendedName>
        <fullName evidence="8">Glutamate 5-kinase</fullName>
        <ecNumber evidence="8">2.7.2.11</ecNumber>
    </recommendedName>
    <alternativeName>
        <fullName evidence="8">Gamma-glutamyl kinase</fullName>
        <shortName evidence="8">GK</shortName>
    </alternativeName>
</protein>
<name>H8Z4P5_9GAMM</name>
<dbReference type="AlphaFoldDB" id="H8Z4P5"/>
<keyword evidence="1 8" id="KW-0963">Cytoplasm</keyword>
<evidence type="ECO:0000256" key="2">
    <source>
        <dbReference type="ARBA" id="ARBA00022605"/>
    </source>
</evidence>
<feature type="binding site" evidence="8">
    <location>
        <position position="149"/>
    </location>
    <ligand>
        <name>substrate</name>
    </ligand>
</feature>
<evidence type="ECO:0000256" key="8">
    <source>
        <dbReference type="HAMAP-Rule" id="MF_00456"/>
    </source>
</evidence>
<dbReference type="HAMAP" id="MF_00456">
    <property type="entry name" value="ProB"/>
    <property type="match status" value="1"/>
</dbReference>
<accession>H8Z4P5</accession>
<dbReference type="CDD" id="cd04242">
    <property type="entry name" value="AAK_G5K_ProB"/>
    <property type="match status" value="1"/>
</dbReference>
<comment type="subcellular location">
    <subcellularLocation>
        <location evidence="8">Cytoplasm</location>
    </subcellularLocation>
</comment>
<dbReference type="HOGENOM" id="CLU_025400_2_0_6"/>
<keyword evidence="6 8" id="KW-0418">Kinase</keyword>
<dbReference type="PROSITE" id="PS50890">
    <property type="entry name" value="PUA"/>
    <property type="match status" value="1"/>
</dbReference>
<dbReference type="FunFam" id="3.40.1160.10:FF:000018">
    <property type="entry name" value="Glutamate 5-kinase"/>
    <property type="match status" value="1"/>
</dbReference>
<evidence type="ECO:0000256" key="7">
    <source>
        <dbReference type="ARBA" id="ARBA00022840"/>
    </source>
</evidence>
<feature type="domain" description="PUA" evidence="9">
    <location>
        <begin position="289"/>
        <end position="371"/>
    </location>
</feature>
<comment type="similarity">
    <text evidence="8">Belongs to the glutamate 5-kinase family.</text>
</comment>
<dbReference type="InterPro" id="IPR001048">
    <property type="entry name" value="Asp/Glu/Uridylate_kinase"/>
</dbReference>
<dbReference type="InterPro" id="IPR041739">
    <property type="entry name" value="G5K_ProB"/>
</dbReference>
<dbReference type="Proteomes" id="UP000002964">
    <property type="component" value="Unassembled WGS sequence"/>
</dbReference>
<dbReference type="InterPro" id="IPR015947">
    <property type="entry name" value="PUA-like_sf"/>
</dbReference>
<dbReference type="GO" id="GO:0003723">
    <property type="term" value="F:RNA binding"/>
    <property type="evidence" value="ECO:0007669"/>
    <property type="project" value="InterPro"/>
</dbReference>
<evidence type="ECO:0000313" key="11">
    <source>
        <dbReference type="Proteomes" id="UP000002964"/>
    </source>
</evidence>
<dbReference type="SMART" id="SM00359">
    <property type="entry name" value="PUA"/>
    <property type="match status" value="1"/>
</dbReference>
<dbReference type="GO" id="GO:0004349">
    <property type="term" value="F:glutamate 5-kinase activity"/>
    <property type="evidence" value="ECO:0007669"/>
    <property type="project" value="UniProtKB-UniRule"/>
</dbReference>
<dbReference type="UniPathway" id="UPA00098">
    <property type="reaction ID" value="UER00359"/>
</dbReference>
<proteinExistence type="inferred from homology"/>
<keyword evidence="3 8" id="KW-0641">Proline biosynthesis</keyword>
<dbReference type="PANTHER" id="PTHR43654:SF1">
    <property type="entry name" value="ISOPENTENYL PHOSPHATE KINASE"/>
    <property type="match status" value="1"/>
</dbReference>
<dbReference type="FunFam" id="2.30.130.10:FF:000007">
    <property type="entry name" value="Glutamate 5-kinase"/>
    <property type="match status" value="1"/>
</dbReference>
<dbReference type="NCBIfam" id="TIGR01027">
    <property type="entry name" value="proB"/>
    <property type="match status" value="1"/>
</dbReference>
<feature type="binding site" evidence="8">
    <location>
        <begin position="181"/>
        <end position="182"/>
    </location>
    <ligand>
        <name>ATP</name>
        <dbReference type="ChEBI" id="CHEBI:30616"/>
    </ligand>
</feature>
<dbReference type="Gene3D" id="3.40.1160.10">
    <property type="entry name" value="Acetylglutamate kinase-like"/>
    <property type="match status" value="1"/>
</dbReference>
<dbReference type="CDD" id="cd21157">
    <property type="entry name" value="PUA_G5K"/>
    <property type="match status" value="1"/>
</dbReference>
<dbReference type="EC" id="2.7.2.11" evidence="8"/>
<keyword evidence="5 8" id="KW-0547">Nucleotide-binding</keyword>
<keyword evidence="11" id="KW-1185">Reference proteome</keyword>
<evidence type="ECO:0000256" key="1">
    <source>
        <dbReference type="ARBA" id="ARBA00022490"/>
    </source>
</evidence>
<keyword evidence="7 8" id="KW-0067">ATP-binding</keyword>
<dbReference type="SUPFAM" id="SSF88697">
    <property type="entry name" value="PUA domain-like"/>
    <property type="match status" value="1"/>
</dbReference>
<evidence type="ECO:0000256" key="5">
    <source>
        <dbReference type="ARBA" id="ARBA00022741"/>
    </source>
</evidence>
<dbReference type="Pfam" id="PF00696">
    <property type="entry name" value="AA_kinase"/>
    <property type="match status" value="1"/>
</dbReference>
<dbReference type="OrthoDB" id="9804434at2"/>
<feature type="binding site" evidence="8">
    <location>
        <position position="161"/>
    </location>
    <ligand>
        <name>substrate</name>
    </ligand>
</feature>
<dbReference type="InterPro" id="IPR002478">
    <property type="entry name" value="PUA"/>
</dbReference>
<dbReference type="InterPro" id="IPR036393">
    <property type="entry name" value="AceGlu_kinase-like_sf"/>
</dbReference>
<dbReference type="InterPro" id="IPR011529">
    <property type="entry name" value="Glu_5kinase"/>
</dbReference>